<protein>
    <submittedName>
        <fullName evidence="1">Uncharacterized protein</fullName>
    </submittedName>
</protein>
<dbReference type="Proteomes" id="UP001152622">
    <property type="component" value="Chromosome 13"/>
</dbReference>
<evidence type="ECO:0000313" key="2">
    <source>
        <dbReference type="Proteomes" id="UP001152622"/>
    </source>
</evidence>
<sequence length="111" mass="12344">MCFEDRIPDQVARQASPARYKQQVITAAYTWLNNRKDGMEEVTGSRSVRGVHPDAPPSSVHTVSPWISWRLTDGGKQRSELRTEGGVPSSIPMSRYQRAGEAKVNVDVTVC</sequence>
<reference evidence="1" key="1">
    <citation type="journal article" date="2023" name="Science">
        <title>Genome structures resolve the early diversification of teleost fishes.</title>
        <authorList>
            <person name="Parey E."/>
            <person name="Louis A."/>
            <person name="Montfort J."/>
            <person name="Bouchez O."/>
            <person name="Roques C."/>
            <person name="Iampietro C."/>
            <person name="Lluch J."/>
            <person name="Castinel A."/>
            <person name="Donnadieu C."/>
            <person name="Desvignes T."/>
            <person name="Floi Bucao C."/>
            <person name="Jouanno E."/>
            <person name="Wen M."/>
            <person name="Mejri S."/>
            <person name="Dirks R."/>
            <person name="Jansen H."/>
            <person name="Henkel C."/>
            <person name="Chen W.J."/>
            <person name="Zahm M."/>
            <person name="Cabau C."/>
            <person name="Klopp C."/>
            <person name="Thompson A.W."/>
            <person name="Robinson-Rechavi M."/>
            <person name="Braasch I."/>
            <person name="Lecointre G."/>
            <person name="Bobe J."/>
            <person name="Postlethwait J.H."/>
            <person name="Berthelot C."/>
            <person name="Roest Crollius H."/>
            <person name="Guiguen Y."/>
        </authorList>
    </citation>
    <scope>NUCLEOTIDE SEQUENCE</scope>
    <source>
        <strain evidence="1">WJC10195</strain>
    </source>
</reference>
<accession>A0A9Q1ES01</accession>
<comment type="caution">
    <text evidence="1">The sequence shown here is derived from an EMBL/GenBank/DDBJ whole genome shotgun (WGS) entry which is preliminary data.</text>
</comment>
<evidence type="ECO:0000313" key="1">
    <source>
        <dbReference type="EMBL" id="KAJ8343844.1"/>
    </source>
</evidence>
<keyword evidence="2" id="KW-1185">Reference proteome</keyword>
<dbReference type="EMBL" id="JAINUF010000013">
    <property type="protein sequence ID" value="KAJ8343844.1"/>
    <property type="molecule type" value="Genomic_DNA"/>
</dbReference>
<organism evidence="1 2">
    <name type="scientific">Synaphobranchus kaupii</name>
    <name type="common">Kaup's arrowtooth eel</name>
    <dbReference type="NCBI Taxonomy" id="118154"/>
    <lineage>
        <taxon>Eukaryota</taxon>
        <taxon>Metazoa</taxon>
        <taxon>Chordata</taxon>
        <taxon>Craniata</taxon>
        <taxon>Vertebrata</taxon>
        <taxon>Euteleostomi</taxon>
        <taxon>Actinopterygii</taxon>
        <taxon>Neopterygii</taxon>
        <taxon>Teleostei</taxon>
        <taxon>Anguilliformes</taxon>
        <taxon>Synaphobranchidae</taxon>
        <taxon>Synaphobranchus</taxon>
    </lineage>
</organism>
<proteinExistence type="predicted"/>
<dbReference type="AlphaFoldDB" id="A0A9Q1ES01"/>
<gene>
    <name evidence="1" type="ORF">SKAU_G00311730</name>
</gene>
<name>A0A9Q1ES01_SYNKA</name>